<name>A0A9N9MYK9_9CUCU</name>
<dbReference type="GO" id="GO:0051301">
    <property type="term" value="P:cell division"/>
    <property type="evidence" value="ECO:0007669"/>
    <property type="project" value="UniProtKB-KW"/>
</dbReference>
<organism evidence="8 9">
    <name type="scientific">Ceutorhynchus assimilis</name>
    <name type="common">cabbage seed weevil</name>
    <dbReference type="NCBI Taxonomy" id="467358"/>
    <lineage>
        <taxon>Eukaryota</taxon>
        <taxon>Metazoa</taxon>
        <taxon>Ecdysozoa</taxon>
        <taxon>Arthropoda</taxon>
        <taxon>Hexapoda</taxon>
        <taxon>Insecta</taxon>
        <taxon>Pterygota</taxon>
        <taxon>Neoptera</taxon>
        <taxon>Endopterygota</taxon>
        <taxon>Coleoptera</taxon>
        <taxon>Polyphaga</taxon>
        <taxon>Cucujiformia</taxon>
        <taxon>Curculionidae</taxon>
        <taxon>Ceutorhynchinae</taxon>
        <taxon>Ceutorhynchus</taxon>
    </lineage>
</organism>
<dbReference type="InterPro" id="IPR026000">
    <property type="entry name" value="Apc5_dom"/>
</dbReference>
<comment type="similarity">
    <text evidence="1">Belongs to the APC5 family.</text>
</comment>
<keyword evidence="3" id="KW-0132">Cell division</keyword>
<evidence type="ECO:0000256" key="3">
    <source>
        <dbReference type="ARBA" id="ARBA00022618"/>
    </source>
</evidence>
<dbReference type="GO" id="GO:0070979">
    <property type="term" value="P:protein K11-linked ubiquitination"/>
    <property type="evidence" value="ECO:0007669"/>
    <property type="project" value="TreeGrafter"/>
</dbReference>
<keyword evidence="9" id="KW-1185">Reference proteome</keyword>
<sequence length="760" mass="87320">MAQIINPKENLAAALGPTKKADQEMVTPYKLTVALFIKVYCQFRECEQIENASEKVKVTRAFCLLSLKMLQGSDVRLYELKSIMHPSAEVLKVAFEKFDENLENLYTKGIEFLLGLVDELKLVLIKDEFNRTVPSDTTGSAAKGIVTKNSVIGHFLRRFIVYFETLNFSEVSGLYQAFIRFYEEWKKESQNSLSTVVSSQEEWRLDEKQWSRRQAELFLATQAALLQNDEEKALPPHELQNKISSILKSNPDLAESHFMAFLNYLRVEEFCGAIQSLFHCFDRRTNTDVKCYNDEKSKEQRYAALNLAILHHHFGYTKEALASLREAIKIAHEANDNLCLQHALSWLYRLSNVNKDNLIVQCIIKTFELNISYTTSLALQNFAHYGSAKTSVKPSVIFETLTKSDMLNCQHNFKDLIFNNNMMKSSLWRLYGKTEMNTLWAQLLLYLNIDTTTHTAAHYGEGYLQAVCNTALNMLSQGEYDLVNLLLQYAKKKYPNEPLAHNWMLVENFASFTRALYHEKWKEAESAAQKILVLDKWEGYLKLAELLYHQQEYDEATKCDNVVLHNYNHDEHLNDGKFCLLRAKILATEIQYSSSFPDVSGSMYGLNNCLIEAEKSELAYLISMVHLHMANVLLAFGVNTQAIKVLNNPRCMVEILANGSIYDRARANLLYIKCMIADSSRLDTESRAAVICRGAKSLDKVKNDFLKVEAFSRAKDALYFQAQLYNSINLCEERNNSSLEYRLLNEQYPTKNTQTLIKYL</sequence>
<evidence type="ECO:0000256" key="4">
    <source>
        <dbReference type="ARBA" id="ARBA00022776"/>
    </source>
</evidence>
<dbReference type="InterPro" id="IPR037679">
    <property type="entry name" value="Apc5"/>
</dbReference>
<keyword evidence="6" id="KW-0131">Cell cycle</keyword>
<dbReference type="Pfam" id="PF12862">
    <property type="entry name" value="ANAPC5"/>
    <property type="match status" value="1"/>
</dbReference>
<dbReference type="GO" id="GO:0031145">
    <property type="term" value="P:anaphase-promoting complex-dependent catabolic process"/>
    <property type="evidence" value="ECO:0007669"/>
    <property type="project" value="TreeGrafter"/>
</dbReference>
<evidence type="ECO:0000313" key="8">
    <source>
        <dbReference type="EMBL" id="CAG9773305.1"/>
    </source>
</evidence>
<dbReference type="CDD" id="cd16270">
    <property type="entry name" value="Apc5_N"/>
    <property type="match status" value="1"/>
</dbReference>
<evidence type="ECO:0000256" key="5">
    <source>
        <dbReference type="ARBA" id="ARBA00022786"/>
    </source>
</evidence>
<dbReference type="GO" id="GO:0045842">
    <property type="term" value="P:positive regulation of mitotic metaphase/anaphase transition"/>
    <property type="evidence" value="ECO:0007669"/>
    <property type="project" value="TreeGrafter"/>
</dbReference>
<dbReference type="Proteomes" id="UP001152799">
    <property type="component" value="Chromosome 9"/>
</dbReference>
<dbReference type="GO" id="GO:0005680">
    <property type="term" value="C:anaphase-promoting complex"/>
    <property type="evidence" value="ECO:0007669"/>
    <property type="project" value="InterPro"/>
</dbReference>
<reference evidence="8" key="1">
    <citation type="submission" date="2022-01" db="EMBL/GenBank/DDBJ databases">
        <authorList>
            <person name="King R."/>
        </authorList>
    </citation>
    <scope>NUCLEOTIDE SEQUENCE</scope>
</reference>
<dbReference type="EMBL" id="OU892285">
    <property type="protein sequence ID" value="CAG9773305.1"/>
    <property type="molecule type" value="Genomic_DNA"/>
</dbReference>
<proteinExistence type="inferred from homology"/>
<dbReference type="PANTHER" id="PTHR12830:SF9">
    <property type="entry name" value="ANAPHASE-PROMOTING COMPLEX SUBUNIT 5"/>
    <property type="match status" value="1"/>
</dbReference>
<evidence type="ECO:0000313" key="9">
    <source>
        <dbReference type="Proteomes" id="UP001152799"/>
    </source>
</evidence>
<protein>
    <recommendedName>
        <fullName evidence="2">Anaphase-promoting complex subunit 5</fullName>
    </recommendedName>
</protein>
<keyword evidence="5" id="KW-0833">Ubl conjugation pathway</keyword>
<evidence type="ECO:0000256" key="6">
    <source>
        <dbReference type="ARBA" id="ARBA00023306"/>
    </source>
</evidence>
<keyword evidence="4" id="KW-0498">Mitosis</keyword>
<gene>
    <name evidence="8" type="ORF">CEUTPL_LOCUS13702</name>
</gene>
<evidence type="ECO:0000256" key="2">
    <source>
        <dbReference type="ARBA" id="ARBA00016066"/>
    </source>
</evidence>
<accession>A0A9N9MYK9</accession>
<dbReference type="OrthoDB" id="2504561at2759"/>
<dbReference type="PANTHER" id="PTHR12830">
    <property type="entry name" value="ANAPHASE-PROMOTING COMPLEX SUBUNIT 5"/>
    <property type="match status" value="1"/>
</dbReference>
<evidence type="ECO:0000256" key="1">
    <source>
        <dbReference type="ARBA" id="ARBA00007450"/>
    </source>
</evidence>
<feature type="domain" description="Anaphase-promoting complex subunit 5" evidence="7">
    <location>
        <begin position="257"/>
        <end position="351"/>
    </location>
</feature>
<dbReference type="AlphaFoldDB" id="A0A9N9MYK9"/>
<evidence type="ECO:0000259" key="7">
    <source>
        <dbReference type="Pfam" id="PF12862"/>
    </source>
</evidence>